<evidence type="ECO:0000313" key="3">
    <source>
        <dbReference type="Proteomes" id="UP000314294"/>
    </source>
</evidence>
<evidence type="ECO:0000256" key="1">
    <source>
        <dbReference type="SAM" id="MobiDB-lite"/>
    </source>
</evidence>
<feature type="compositionally biased region" description="Basic and acidic residues" evidence="1">
    <location>
        <begin position="107"/>
        <end position="121"/>
    </location>
</feature>
<reference evidence="2 3" key="1">
    <citation type="submission" date="2019-03" db="EMBL/GenBank/DDBJ databases">
        <title>First draft genome of Liparis tanakae, snailfish: a comprehensive survey of snailfish specific genes.</title>
        <authorList>
            <person name="Kim W."/>
            <person name="Song I."/>
            <person name="Jeong J.-H."/>
            <person name="Kim D."/>
            <person name="Kim S."/>
            <person name="Ryu S."/>
            <person name="Song J.Y."/>
            <person name="Lee S.K."/>
        </authorList>
    </citation>
    <scope>NUCLEOTIDE SEQUENCE [LARGE SCALE GENOMIC DNA]</scope>
    <source>
        <tissue evidence="2">Muscle</tissue>
    </source>
</reference>
<accession>A0A4Z2E9I5</accession>
<evidence type="ECO:0000313" key="2">
    <source>
        <dbReference type="EMBL" id="TNN25230.1"/>
    </source>
</evidence>
<dbReference type="EMBL" id="SRLO01013114">
    <property type="protein sequence ID" value="TNN25230.1"/>
    <property type="molecule type" value="Genomic_DNA"/>
</dbReference>
<dbReference type="Proteomes" id="UP000314294">
    <property type="component" value="Unassembled WGS sequence"/>
</dbReference>
<organism evidence="2 3">
    <name type="scientific">Liparis tanakae</name>
    <name type="common">Tanaka's snailfish</name>
    <dbReference type="NCBI Taxonomy" id="230148"/>
    <lineage>
        <taxon>Eukaryota</taxon>
        <taxon>Metazoa</taxon>
        <taxon>Chordata</taxon>
        <taxon>Craniata</taxon>
        <taxon>Vertebrata</taxon>
        <taxon>Euteleostomi</taxon>
        <taxon>Actinopterygii</taxon>
        <taxon>Neopterygii</taxon>
        <taxon>Teleostei</taxon>
        <taxon>Neoteleostei</taxon>
        <taxon>Acanthomorphata</taxon>
        <taxon>Eupercaria</taxon>
        <taxon>Perciformes</taxon>
        <taxon>Cottioidei</taxon>
        <taxon>Cottales</taxon>
        <taxon>Liparidae</taxon>
        <taxon>Liparis</taxon>
    </lineage>
</organism>
<proteinExistence type="predicted"/>
<comment type="caution">
    <text evidence="2">The sequence shown here is derived from an EMBL/GenBank/DDBJ whole genome shotgun (WGS) entry which is preliminary data.</text>
</comment>
<keyword evidence="3" id="KW-1185">Reference proteome</keyword>
<protein>
    <submittedName>
        <fullName evidence="2">Uncharacterized protein</fullName>
    </submittedName>
</protein>
<dbReference type="AlphaFoldDB" id="A0A4Z2E9I5"/>
<name>A0A4Z2E9I5_9TELE</name>
<gene>
    <name evidence="2" type="ORF">EYF80_064642</name>
</gene>
<sequence>MRTGGRTGQCKKQLLEAGEIPTWQWLWSVSAAFTWDGFCSRATWLNPRLKNNNNNNNNKTFITSSIPFHGIDATLTPSHTTTTTTTYNPTREVDLSLHQQVSSAAVRRDPLASAAGHERSRAGCGGEETTAAAPAVCTSTLGITRARARCRLKQVARICARHLRVCFTRAAGGNK</sequence>
<feature type="region of interest" description="Disordered" evidence="1">
    <location>
        <begin position="107"/>
        <end position="126"/>
    </location>
</feature>